<sequence length="158" mass="17031">MPLATRVSAYLFLLLSLLGCGEKEDAPAPPKAPATNSLTLVTMTPAAGAKVSKESIISATLNYTLADDEASAFGYRVDLLFKPTVSGVTFTRGQSWVVVPDKKGTVELTFPLISVWETPASVPYQLQHPVTCYFYLQRMTGPGQSTIIARTPALTFTE</sequence>
<evidence type="ECO:0000313" key="1">
    <source>
        <dbReference type="EMBL" id="QNP53727.1"/>
    </source>
</evidence>
<proteinExistence type="predicted"/>
<keyword evidence="2" id="KW-1185">Reference proteome</keyword>
<dbReference type="KEGG" id="hqi:H9L05_09395"/>
<dbReference type="RefSeq" id="WP_187733936.1">
    <property type="nucleotide sequence ID" value="NZ_BMFN01000001.1"/>
</dbReference>
<accession>A0A7H0GZL1</accession>
<dbReference type="EMBL" id="CP060784">
    <property type="protein sequence ID" value="QNP53727.1"/>
    <property type="molecule type" value="Genomic_DNA"/>
</dbReference>
<name>A0A7H0GZL1_9BACT</name>
<organism evidence="1 2">
    <name type="scientific">Hymenobacter qilianensis</name>
    <dbReference type="NCBI Taxonomy" id="1385715"/>
    <lineage>
        <taxon>Bacteria</taxon>
        <taxon>Pseudomonadati</taxon>
        <taxon>Bacteroidota</taxon>
        <taxon>Cytophagia</taxon>
        <taxon>Cytophagales</taxon>
        <taxon>Hymenobacteraceae</taxon>
        <taxon>Hymenobacter</taxon>
    </lineage>
</organism>
<protein>
    <submittedName>
        <fullName evidence="1">Uncharacterized protein</fullName>
    </submittedName>
</protein>
<dbReference type="Proteomes" id="UP000516093">
    <property type="component" value="Chromosome"/>
</dbReference>
<evidence type="ECO:0000313" key="2">
    <source>
        <dbReference type="Proteomes" id="UP000516093"/>
    </source>
</evidence>
<gene>
    <name evidence="1" type="ORF">H9L05_09395</name>
</gene>
<reference evidence="1 2" key="1">
    <citation type="submission" date="2020-08" db="EMBL/GenBank/DDBJ databases">
        <title>Genome sequence of Hymenobacter qilianensis JCM 19763T.</title>
        <authorList>
            <person name="Hyun D.-W."/>
            <person name="Bae J.-W."/>
        </authorList>
    </citation>
    <scope>NUCLEOTIDE SEQUENCE [LARGE SCALE GENOMIC DNA]</scope>
    <source>
        <strain evidence="1 2">JCM 19763</strain>
    </source>
</reference>
<dbReference type="AlphaFoldDB" id="A0A7H0GZL1"/>
<dbReference type="PROSITE" id="PS51257">
    <property type="entry name" value="PROKAR_LIPOPROTEIN"/>
    <property type="match status" value="1"/>
</dbReference>